<organism evidence="5">
    <name type="scientific">Onchocerca flexuosa</name>
    <dbReference type="NCBI Taxonomy" id="387005"/>
    <lineage>
        <taxon>Eukaryota</taxon>
        <taxon>Metazoa</taxon>
        <taxon>Ecdysozoa</taxon>
        <taxon>Nematoda</taxon>
        <taxon>Chromadorea</taxon>
        <taxon>Rhabditida</taxon>
        <taxon>Spirurina</taxon>
        <taxon>Spiruromorpha</taxon>
        <taxon>Filarioidea</taxon>
        <taxon>Onchocercidae</taxon>
        <taxon>Onchocerca</taxon>
    </lineage>
</organism>
<dbReference type="WBParaSite" id="OFLC_0000217601-mRNA-1">
    <property type="protein sequence ID" value="OFLC_0000217601-mRNA-1"/>
    <property type="gene ID" value="OFLC_0000217601"/>
</dbReference>
<feature type="transmembrane region" description="Helical" evidence="2">
    <location>
        <begin position="135"/>
        <end position="163"/>
    </location>
</feature>
<keyword evidence="2" id="KW-0812">Transmembrane</keyword>
<dbReference type="AlphaFoldDB" id="A0A183H3W7"/>
<feature type="transmembrane region" description="Helical" evidence="2">
    <location>
        <begin position="103"/>
        <end position="123"/>
    </location>
</feature>
<evidence type="ECO:0000256" key="2">
    <source>
        <dbReference type="SAM" id="Phobius"/>
    </source>
</evidence>
<evidence type="ECO:0000313" key="4">
    <source>
        <dbReference type="Proteomes" id="UP000267606"/>
    </source>
</evidence>
<feature type="region of interest" description="Disordered" evidence="1">
    <location>
        <begin position="23"/>
        <end position="48"/>
    </location>
</feature>
<name>A0A183H3W7_9BILA</name>
<sequence length="208" mass="23843">MLHPTDGSKNRRKADIAVLAEAEETSELHMDEESPLPVSVTDDESDVESHDLSNFKLKELKRKDNSDNKDNQSTKVFSRKRADNTVAMSLAVFFHRMMAKKQVISGFVQLLLSTIFFSIYAAAAKIGEGKWCCNVLHFVGCVVYLLVTFILLLIGIIGFYWVVKLYGYVEYEDRQSANYVDMELYKSSLFIFSFQICIALLKCYCWNR</sequence>
<reference evidence="5" key="1">
    <citation type="submission" date="2016-06" db="UniProtKB">
        <authorList>
            <consortium name="WormBaseParasite"/>
        </authorList>
    </citation>
    <scope>IDENTIFICATION</scope>
</reference>
<evidence type="ECO:0000256" key="1">
    <source>
        <dbReference type="SAM" id="MobiDB-lite"/>
    </source>
</evidence>
<accession>A0A183H3W7</accession>
<keyword evidence="2" id="KW-1133">Transmembrane helix</keyword>
<dbReference type="Proteomes" id="UP000267606">
    <property type="component" value="Unassembled WGS sequence"/>
</dbReference>
<proteinExistence type="predicted"/>
<evidence type="ECO:0000313" key="5">
    <source>
        <dbReference type="WBParaSite" id="OFLC_0000217601-mRNA-1"/>
    </source>
</evidence>
<reference evidence="3 4" key="2">
    <citation type="submission" date="2018-11" db="EMBL/GenBank/DDBJ databases">
        <authorList>
            <consortium name="Pathogen Informatics"/>
        </authorList>
    </citation>
    <scope>NUCLEOTIDE SEQUENCE [LARGE SCALE GENOMIC DNA]</scope>
</reference>
<feature type="transmembrane region" description="Helical" evidence="2">
    <location>
        <begin position="184"/>
        <end position="201"/>
    </location>
</feature>
<keyword evidence="2" id="KW-0472">Membrane</keyword>
<evidence type="ECO:0000313" key="3">
    <source>
        <dbReference type="EMBL" id="VDO32127.1"/>
    </source>
</evidence>
<keyword evidence="4" id="KW-1185">Reference proteome</keyword>
<dbReference type="EMBL" id="UZAJ01001196">
    <property type="protein sequence ID" value="VDO32127.1"/>
    <property type="molecule type" value="Genomic_DNA"/>
</dbReference>
<gene>
    <name evidence="3" type="ORF">OFLC_LOCUS2177</name>
</gene>
<protein>
    <submittedName>
        <fullName evidence="5">MARVEL domain-containing protein</fullName>
    </submittedName>
</protein>